<dbReference type="AlphaFoldDB" id="A0AAP5UD56"/>
<dbReference type="Gene3D" id="1.10.260.40">
    <property type="entry name" value="lambda repressor-like DNA-binding domains"/>
    <property type="match status" value="1"/>
</dbReference>
<dbReference type="SMART" id="SM00530">
    <property type="entry name" value="HTH_XRE"/>
    <property type="match status" value="1"/>
</dbReference>
<dbReference type="InterPro" id="IPR010982">
    <property type="entry name" value="Lambda_DNA-bd_dom_sf"/>
</dbReference>
<dbReference type="Proteomes" id="UP001250218">
    <property type="component" value="Unassembled WGS sequence"/>
</dbReference>
<accession>A0AAP5UD56</accession>
<reference evidence="2" key="1">
    <citation type="submission" date="2023-03" db="EMBL/GenBank/DDBJ databases">
        <authorList>
            <person name="Shen W."/>
            <person name="Cai J."/>
        </authorList>
    </citation>
    <scope>NUCLEOTIDE SEQUENCE</scope>
    <source>
        <strain evidence="2">Y37</strain>
    </source>
</reference>
<gene>
    <name evidence="2" type="ORF">P7I04_02105</name>
</gene>
<dbReference type="Pfam" id="PF12844">
    <property type="entry name" value="HTH_19"/>
    <property type="match status" value="1"/>
</dbReference>
<feature type="domain" description="HTH cro/C1-type" evidence="1">
    <location>
        <begin position="6"/>
        <end position="59"/>
    </location>
</feature>
<name>A0AAP5UD56_9LACT</name>
<protein>
    <submittedName>
        <fullName evidence="2">Helix-turn-helix transcriptional regulator</fullName>
    </submittedName>
</protein>
<comment type="caution">
    <text evidence="2">The sequence shown here is derived from an EMBL/GenBank/DDBJ whole genome shotgun (WGS) entry which is preliminary data.</text>
</comment>
<dbReference type="CDD" id="cd00093">
    <property type="entry name" value="HTH_XRE"/>
    <property type="match status" value="1"/>
</dbReference>
<proteinExistence type="predicted"/>
<evidence type="ECO:0000313" key="3">
    <source>
        <dbReference type="Proteomes" id="UP001250218"/>
    </source>
</evidence>
<dbReference type="EMBL" id="JARQDL010000001">
    <property type="protein sequence ID" value="MDT2944827.1"/>
    <property type="molecule type" value="Genomic_DNA"/>
</dbReference>
<sequence>MFYQRLKLLIEKQNKSFNQVERELGYPKNALNDYKKGKIPSAKRANEIAEYFDVTTDYLLGSSDIPRDEIKNPRVRVLARHMDQEFTDEELDTLDRLLEEHFKNKKK</sequence>
<dbReference type="SUPFAM" id="SSF47413">
    <property type="entry name" value="lambda repressor-like DNA-binding domains"/>
    <property type="match status" value="1"/>
</dbReference>
<dbReference type="PROSITE" id="PS50943">
    <property type="entry name" value="HTH_CROC1"/>
    <property type="match status" value="1"/>
</dbReference>
<dbReference type="InterPro" id="IPR001387">
    <property type="entry name" value="Cro/C1-type_HTH"/>
</dbReference>
<evidence type="ECO:0000313" key="2">
    <source>
        <dbReference type="EMBL" id="MDT2944827.1"/>
    </source>
</evidence>
<dbReference type="RefSeq" id="WP_311802186.1">
    <property type="nucleotide sequence ID" value="NZ_JARQCJ010000002.1"/>
</dbReference>
<organism evidence="2 3">
    <name type="scientific">Lactococcus lactis</name>
    <dbReference type="NCBI Taxonomy" id="1358"/>
    <lineage>
        <taxon>Bacteria</taxon>
        <taxon>Bacillati</taxon>
        <taxon>Bacillota</taxon>
        <taxon>Bacilli</taxon>
        <taxon>Lactobacillales</taxon>
        <taxon>Streptococcaceae</taxon>
        <taxon>Lactococcus</taxon>
    </lineage>
</organism>
<dbReference type="GO" id="GO:0003677">
    <property type="term" value="F:DNA binding"/>
    <property type="evidence" value="ECO:0007669"/>
    <property type="project" value="InterPro"/>
</dbReference>
<evidence type="ECO:0000259" key="1">
    <source>
        <dbReference type="PROSITE" id="PS50943"/>
    </source>
</evidence>